<feature type="region of interest" description="Disordered" evidence="1">
    <location>
        <begin position="188"/>
        <end position="220"/>
    </location>
</feature>
<dbReference type="Proteomes" id="UP001151699">
    <property type="component" value="Chromosome A"/>
</dbReference>
<feature type="non-terminal residue" evidence="2">
    <location>
        <position position="220"/>
    </location>
</feature>
<sequence length="220" mass="24089">FTDKGNTSSKPQGSETFDEGARDALVSPSETIASISPRTESVYLPTTVPIGVTPKIPSSMSQRPSETSSLTSGDFNELGIPSQPQPVASPQRWLPRQQRELLQKQAEISDTESADLKQTKLKKYQINFEGLFKKKPQKVVTVAKTDPEAPVEDPNDDAAPSEATVIIEDDPPKAGEKNLVYAELMLKPSEDGHNPNKNATEYAEIVYVNPPSDQKQPDKK</sequence>
<accession>A0A9Q0S518</accession>
<comment type="caution">
    <text evidence="2">The sequence shown here is derived from an EMBL/GenBank/DDBJ whole genome shotgun (WGS) entry which is preliminary data.</text>
</comment>
<feature type="region of interest" description="Disordered" evidence="1">
    <location>
        <begin position="1"/>
        <end position="33"/>
    </location>
</feature>
<feature type="compositionally biased region" description="Polar residues" evidence="1">
    <location>
        <begin position="56"/>
        <end position="74"/>
    </location>
</feature>
<dbReference type="OrthoDB" id="6345017at2759"/>
<dbReference type="AlphaFoldDB" id="A0A9Q0S518"/>
<proteinExistence type="predicted"/>
<feature type="compositionally biased region" description="Polar residues" evidence="1">
    <location>
        <begin position="1"/>
        <end position="15"/>
    </location>
</feature>
<evidence type="ECO:0000256" key="1">
    <source>
        <dbReference type="SAM" id="MobiDB-lite"/>
    </source>
</evidence>
<reference evidence="2" key="1">
    <citation type="submission" date="2022-07" db="EMBL/GenBank/DDBJ databases">
        <authorList>
            <person name="Trinca V."/>
            <person name="Uliana J.V.C."/>
            <person name="Torres T.T."/>
            <person name="Ward R.J."/>
            <person name="Monesi N."/>
        </authorList>
    </citation>
    <scope>NUCLEOTIDE SEQUENCE</scope>
    <source>
        <strain evidence="2">HSMRA1968</strain>
        <tissue evidence="2">Whole embryos</tissue>
    </source>
</reference>
<protein>
    <submittedName>
        <fullName evidence="2">Uncharacterized protein</fullName>
    </submittedName>
</protein>
<keyword evidence="3" id="KW-1185">Reference proteome</keyword>
<feature type="region of interest" description="Disordered" evidence="1">
    <location>
        <begin position="50"/>
        <end position="99"/>
    </location>
</feature>
<evidence type="ECO:0000313" key="2">
    <source>
        <dbReference type="EMBL" id="KAJ6645727.1"/>
    </source>
</evidence>
<organism evidence="2 3">
    <name type="scientific">Pseudolycoriella hygida</name>
    <dbReference type="NCBI Taxonomy" id="35572"/>
    <lineage>
        <taxon>Eukaryota</taxon>
        <taxon>Metazoa</taxon>
        <taxon>Ecdysozoa</taxon>
        <taxon>Arthropoda</taxon>
        <taxon>Hexapoda</taxon>
        <taxon>Insecta</taxon>
        <taxon>Pterygota</taxon>
        <taxon>Neoptera</taxon>
        <taxon>Endopterygota</taxon>
        <taxon>Diptera</taxon>
        <taxon>Nematocera</taxon>
        <taxon>Sciaroidea</taxon>
        <taxon>Sciaridae</taxon>
        <taxon>Pseudolycoriella</taxon>
    </lineage>
</organism>
<evidence type="ECO:0000313" key="3">
    <source>
        <dbReference type="Proteomes" id="UP001151699"/>
    </source>
</evidence>
<gene>
    <name evidence="2" type="ORF">Bhyg_00936</name>
</gene>
<feature type="non-terminal residue" evidence="2">
    <location>
        <position position="1"/>
    </location>
</feature>
<name>A0A9Q0S518_9DIPT</name>
<dbReference type="EMBL" id="WJQU01000001">
    <property type="protein sequence ID" value="KAJ6645727.1"/>
    <property type="molecule type" value="Genomic_DNA"/>
</dbReference>